<sequence length="298" mass="32350">MSEYGNIRNYSHPAYNTPPTANTGYSPYRYPGYNSPTSYGAYNPYKPPTFGPPPTMPEPIGPKVLESLKRLGRISAWLVPAVVVAGTAIANEPGMAQAATNWKNGIAGRLDDGVKQLLPQLVATSRSGWIALDQQEFERVVWIFHREIGALRGVLGDVGGMVDEVAAGYRSYWVKLATLGVTTLTLLLFAKRLQAFPHTKLYGGLLEKFIASGTNGAVAIMTLTLVSGLRGAGDIMSTVVKKEHQFGYIKPSGAAEVDFEQATINAKGFPSFQAPDKPGDLPKGYEKFDWVEPEQHTT</sequence>
<name>A0ABW4GHM9_9ACTN</name>
<dbReference type="RefSeq" id="WP_219531261.1">
    <property type="nucleotide sequence ID" value="NZ_JAHKRM010000011.1"/>
</dbReference>
<evidence type="ECO:0000256" key="2">
    <source>
        <dbReference type="SAM" id="Phobius"/>
    </source>
</evidence>
<feature type="compositionally biased region" description="Basic and acidic residues" evidence="1">
    <location>
        <begin position="277"/>
        <end position="298"/>
    </location>
</feature>
<dbReference type="Proteomes" id="UP001597097">
    <property type="component" value="Unassembled WGS sequence"/>
</dbReference>
<evidence type="ECO:0000313" key="4">
    <source>
        <dbReference type="Proteomes" id="UP001597097"/>
    </source>
</evidence>
<feature type="region of interest" description="Disordered" evidence="1">
    <location>
        <begin position="269"/>
        <end position="298"/>
    </location>
</feature>
<protein>
    <submittedName>
        <fullName evidence="3">Uncharacterized protein</fullName>
    </submittedName>
</protein>
<evidence type="ECO:0000256" key="1">
    <source>
        <dbReference type="SAM" id="MobiDB-lite"/>
    </source>
</evidence>
<organism evidence="3 4">
    <name type="scientific">Nonomuraea guangzhouensis</name>
    <dbReference type="NCBI Taxonomy" id="1291555"/>
    <lineage>
        <taxon>Bacteria</taxon>
        <taxon>Bacillati</taxon>
        <taxon>Actinomycetota</taxon>
        <taxon>Actinomycetes</taxon>
        <taxon>Streptosporangiales</taxon>
        <taxon>Streptosporangiaceae</taxon>
        <taxon>Nonomuraea</taxon>
    </lineage>
</organism>
<keyword evidence="2" id="KW-0472">Membrane</keyword>
<proteinExistence type="predicted"/>
<evidence type="ECO:0000313" key="3">
    <source>
        <dbReference type="EMBL" id="MFD1542277.1"/>
    </source>
</evidence>
<keyword evidence="2" id="KW-1133">Transmembrane helix</keyword>
<feature type="transmembrane region" description="Helical" evidence="2">
    <location>
        <begin position="172"/>
        <end position="190"/>
    </location>
</feature>
<keyword evidence="4" id="KW-1185">Reference proteome</keyword>
<accession>A0ABW4GHM9</accession>
<dbReference type="EMBL" id="JBHUCM010000031">
    <property type="protein sequence ID" value="MFD1542277.1"/>
    <property type="molecule type" value="Genomic_DNA"/>
</dbReference>
<comment type="caution">
    <text evidence="3">The sequence shown here is derived from an EMBL/GenBank/DDBJ whole genome shotgun (WGS) entry which is preliminary data.</text>
</comment>
<reference evidence="4" key="1">
    <citation type="journal article" date="2019" name="Int. J. Syst. Evol. Microbiol.">
        <title>The Global Catalogue of Microorganisms (GCM) 10K type strain sequencing project: providing services to taxonomists for standard genome sequencing and annotation.</title>
        <authorList>
            <consortium name="The Broad Institute Genomics Platform"/>
            <consortium name="The Broad Institute Genome Sequencing Center for Infectious Disease"/>
            <person name="Wu L."/>
            <person name="Ma J."/>
        </authorList>
    </citation>
    <scope>NUCLEOTIDE SEQUENCE [LARGE SCALE GENOMIC DNA]</scope>
    <source>
        <strain evidence="4">CGMCC 1.15399</strain>
    </source>
</reference>
<gene>
    <name evidence="3" type="ORF">ACFSJ0_34860</name>
</gene>
<keyword evidence="2" id="KW-0812">Transmembrane</keyword>